<reference evidence="2 3" key="1">
    <citation type="submission" date="2019-03" db="EMBL/GenBank/DDBJ databases">
        <title>Genomic Encyclopedia of Archaeal and Bacterial Type Strains, Phase II (KMG-II): from individual species to whole genera.</title>
        <authorList>
            <person name="Goeker M."/>
        </authorList>
    </citation>
    <scope>NUCLEOTIDE SEQUENCE [LARGE SCALE GENOMIC DNA]</scope>
    <source>
        <strain evidence="2 3">DSM 24782</strain>
    </source>
</reference>
<name>A0A4R7FTA4_9MICO</name>
<organism evidence="2 3">
    <name type="scientific">Amnibacterium kyonggiense</name>
    <dbReference type="NCBI Taxonomy" id="595671"/>
    <lineage>
        <taxon>Bacteria</taxon>
        <taxon>Bacillati</taxon>
        <taxon>Actinomycetota</taxon>
        <taxon>Actinomycetes</taxon>
        <taxon>Micrococcales</taxon>
        <taxon>Microbacteriaceae</taxon>
        <taxon>Amnibacterium</taxon>
    </lineage>
</organism>
<evidence type="ECO:0000313" key="3">
    <source>
        <dbReference type="Proteomes" id="UP000295344"/>
    </source>
</evidence>
<gene>
    <name evidence="2" type="ORF">CLV52_1693</name>
</gene>
<comment type="caution">
    <text evidence="2">The sequence shown here is derived from an EMBL/GenBank/DDBJ whole genome shotgun (WGS) entry which is preliminary data.</text>
</comment>
<sequence length="55" mass="6219">MNEKCSKCGSAPEMRTGTITDYDGTETQQVPLRCPNPESEYHDRANLDFDWLVPA</sequence>
<evidence type="ECO:0000313" key="2">
    <source>
        <dbReference type="EMBL" id="TDS81117.1"/>
    </source>
</evidence>
<accession>A0A4R7FTA4</accession>
<keyword evidence="3" id="KW-1185">Reference proteome</keyword>
<feature type="region of interest" description="Disordered" evidence="1">
    <location>
        <begin position="1"/>
        <end position="39"/>
    </location>
</feature>
<evidence type="ECO:0000256" key="1">
    <source>
        <dbReference type="SAM" id="MobiDB-lite"/>
    </source>
</evidence>
<dbReference type="Proteomes" id="UP000295344">
    <property type="component" value="Unassembled WGS sequence"/>
</dbReference>
<proteinExistence type="predicted"/>
<protein>
    <submittedName>
        <fullName evidence="2">Uncharacterized protein</fullName>
    </submittedName>
</protein>
<dbReference type="RefSeq" id="WP_162850760.1">
    <property type="nucleotide sequence ID" value="NZ_BAAARP010000003.1"/>
</dbReference>
<dbReference type="AlphaFoldDB" id="A0A4R7FTA4"/>
<dbReference type="EMBL" id="SOAM01000001">
    <property type="protein sequence ID" value="TDS81117.1"/>
    <property type="molecule type" value="Genomic_DNA"/>
</dbReference>